<name>A0A2S0PFJ5_9NEIS</name>
<evidence type="ECO:0000313" key="7">
    <source>
        <dbReference type="EMBL" id="AVY96160.1"/>
    </source>
</evidence>
<dbReference type="AlphaFoldDB" id="A0A2S0PFJ5"/>
<evidence type="ECO:0000256" key="2">
    <source>
        <dbReference type="ARBA" id="ARBA00022723"/>
    </source>
</evidence>
<evidence type="ECO:0000313" key="8">
    <source>
        <dbReference type="Proteomes" id="UP000244173"/>
    </source>
</evidence>
<proteinExistence type="predicted"/>
<keyword evidence="5" id="KW-0732">Signal</keyword>
<sequence>MTRLSTPILLALSLFVVVPAVAATPSALLQHYQTEARRPDPAFAASAERGQAFFLRQVPRDGKQVSCATCHGRDPRQPGETRAFRPIRPLAPVANPERLTDAKKVEKWFRRNCDDVHARECTAAEKADFIAWLIRVK</sequence>
<keyword evidence="8" id="KW-1185">Reference proteome</keyword>
<keyword evidence="2 4" id="KW-0479">Metal-binding</keyword>
<dbReference type="OrthoDB" id="5295318at2"/>
<dbReference type="SUPFAM" id="SSF46626">
    <property type="entry name" value="Cytochrome c"/>
    <property type="match status" value="1"/>
</dbReference>
<keyword evidence="3 4" id="KW-0408">Iron</keyword>
<feature type="domain" description="Cytochrome c" evidence="6">
    <location>
        <begin position="45"/>
        <end position="137"/>
    </location>
</feature>
<accession>A0A2S0PFJ5</accession>
<dbReference type="GO" id="GO:0046872">
    <property type="term" value="F:metal ion binding"/>
    <property type="evidence" value="ECO:0007669"/>
    <property type="project" value="UniProtKB-KW"/>
</dbReference>
<feature type="chain" id="PRO_5015404935" description="Cytochrome c domain-containing protein" evidence="5">
    <location>
        <begin position="23"/>
        <end position="137"/>
    </location>
</feature>
<dbReference type="KEGG" id="maer:DAI18_17215"/>
<dbReference type="GO" id="GO:0020037">
    <property type="term" value="F:heme binding"/>
    <property type="evidence" value="ECO:0007669"/>
    <property type="project" value="InterPro"/>
</dbReference>
<dbReference type="InterPro" id="IPR015170">
    <property type="entry name" value="DUF1924_SHP"/>
</dbReference>
<dbReference type="STRING" id="1122240.GCA_000620105_01935"/>
<reference evidence="7 8" key="1">
    <citation type="submission" date="2018-04" db="EMBL/GenBank/DDBJ databases">
        <title>Denitrifier Microvirgula.</title>
        <authorList>
            <person name="Anderson E."/>
            <person name="Jang J."/>
            <person name="Ishii S."/>
        </authorList>
    </citation>
    <scope>NUCLEOTIDE SEQUENCE [LARGE SCALE GENOMIC DNA]</scope>
    <source>
        <strain evidence="7 8">BE2.4</strain>
    </source>
</reference>
<evidence type="ECO:0000256" key="3">
    <source>
        <dbReference type="ARBA" id="ARBA00023004"/>
    </source>
</evidence>
<keyword evidence="1 4" id="KW-0349">Heme</keyword>
<evidence type="ECO:0000256" key="1">
    <source>
        <dbReference type="ARBA" id="ARBA00022617"/>
    </source>
</evidence>
<evidence type="ECO:0000256" key="4">
    <source>
        <dbReference type="PROSITE-ProRule" id="PRU00433"/>
    </source>
</evidence>
<dbReference type="PROSITE" id="PS51007">
    <property type="entry name" value="CYTC"/>
    <property type="match status" value="1"/>
</dbReference>
<feature type="signal peptide" evidence="5">
    <location>
        <begin position="1"/>
        <end position="22"/>
    </location>
</feature>
<protein>
    <recommendedName>
        <fullName evidence="6">Cytochrome c domain-containing protein</fullName>
    </recommendedName>
</protein>
<organism evidence="7 8">
    <name type="scientific">Microvirgula aerodenitrificans</name>
    <dbReference type="NCBI Taxonomy" id="57480"/>
    <lineage>
        <taxon>Bacteria</taxon>
        <taxon>Pseudomonadati</taxon>
        <taxon>Pseudomonadota</taxon>
        <taxon>Betaproteobacteria</taxon>
        <taxon>Neisseriales</taxon>
        <taxon>Aquaspirillaceae</taxon>
        <taxon>Microvirgula</taxon>
    </lineage>
</organism>
<dbReference type="InterPro" id="IPR009056">
    <property type="entry name" value="Cyt_c-like_dom"/>
</dbReference>
<evidence type="ECO:0000259" key="6">
    <source>
        <dbReference type="PROSITE" id="PS51007"/>
    </source>
</evidence>
<dbReference type="Proteomes" id="UP000244173">
    <property type="component" value="Chromosome"/>
</dbReference>
<dbReference type="Pfam" id="PF09086">
    <property type="entry name" value="DUF1924"/>
    <property type="match status" value="1"/>
</dbReference>
<dbReference type="InterPro" id="IPR036909">
    <property type="entry name" value="Cyt_c-like_dom_sf"/>
</dbReference>
<dbReference type="Gene3D" id="1.10.760.10">
    <property type="entry name" value="Cytochrome c-like domain"/>
    <property type="match status" value="1"/>
</dbReference>
<gene>
    <name evidence="7" type="ORF">DAI18_17215</name>
</gene>
<evidence type="ECO:0000256" key="5">
    <source>
        <dbReference type="SAM" id="SignalP"/>
    </source>
</evidence>
<dbReference type="EMBL" id="CP028519">
    <property type="protein sequence ID" value="AVY96160.1"/>
    <property type="molecule type" value="Genomic_DNA"/>
</dbReference>
<dbReference type="GO" id="GO:0009055">
    <property type="term" value="F:electron transfer activity"/>
    <property type="evidence" value="ECO:0007669"/>
    <property type="project" value="InterPro"/>
</dbReference>